<evidence type="ECO:0000313" key="1">
    <source>
        <dbReference type="EMBL" id="KAI4375770.1"/>
    </source>
</evidence>
<dbReference type="Proteomes" id="UP001057402">
    <property type="component" value="Chromosome 4"/>
</dbReference>
<organism evidence="1 2">
    <name type="scientific">Melastoma candidum</name>
    <dbReference type="NCBI Taxonomy" id="119954"/>
    <lineage>
        <taxon>Eukaryota</taxon>
        <taxon>Viridiplantae</taxon>
        <taxon>Streptophyta</taxon>
        <taxon>Embryophyta</taxon>
        <taxon>Tracheophyta</taxon>
        <taxon>Spermatophyta</taxon>
        <taxon>Magnoliopsida</taxon>
        <taxon>eudicotyledons</taxon>
        <taxon>Gunneridae</taxon>
        <taxon>Pentapetalae</taxon>
        <taxon>rosids</taxon>
        <taxon>malvids</taxon>
        <taxon>Myrtales</taxon>
        <taxon>Melastomataceae</taxon>
        <taxon>Melastomatoideae</taxon>
        <taxon>Melastomateae</taxon>
        <taxon>Melastoma</taxon>
    </lineage>
</organism>
<name>A0ACB9RAP7_9MYRT</name>
<keyword evidence="2" id="KW-1185">Reference proteome</keyword>
<reference evidence="2" key="1">
    <citation type="journal article" date="2023" name="Front. Plant Sci.">
        <title>Chromosomal-level genome assembly of Melastoma candidum provides insights into trichome evolution.</title>
        <authorList>
            <person name="Zhong Y."/>
            <person name="Wu W."/>
            <person name="Sun C."/>
            <person name="Zou P."/>
            <person name="Liu Y."/>
            <person name="Dai S."/>
            <person name="Zhou R."/>
        </authorList>
    </citation>
    <scope>NUCLEOTIDE SEQUENCE [LARGE SCALE GENOMIC DNA]</scope>
</reference>
<accession>A0ACB9RAP7</accession>
<comment type="caution">
    <text evidence="1">The sequence shown here is derived from an EMBL/GenBank/DDBJ whole genome shotgun (WGS) entry which is preliminary data.</text>
</comment>
<dbReference type="EMBL" id="CM042883">
    <property type="protein sequence ID" value="KAI4375770.1"/>
    <property type="molecule type" value="Genomic_DNA"/>
</dbReference>
<evidence type="ECO:0000313" key="2">
    <source>
        <dbReference type="Proteomes" id="UP001057402"/>
    </source>
</evidence>
<sequence>MNVVGIFWNLRMCSQANMETAAYKLVNKVRKSGDFYVHGITAFGMWNHVGDMQKIEDMQKIGVTCWPVLQENNARMNVSERITVEIKSFADDNPNDTIVLVSDSLEVAMKVRAYGMPLVLVVDDGAQLEPYASTVWTWEEIYHS</sequence>
<protein>
    <submittedName>
        <fullName evidence="1">Uncharacterized protein</fullName>
    </submittedName>
</protein>
<proteinExistence type="predicted"/>
<gene>
    <name evidence="1" type="ORF">MLD38_013597</name>
</gene>